<dbReference type="EMBL" id="CM026428">
    <property type="protein sequence ID" value="KAG0567337.1"/>
    <property type="molecule type" value="Genomic_DNA"/>
</dbReference>
<keyword evidence="3" id="KW-1185">Reference proteome</keyword>
<dbReference type="AlphaFoldDB" id="A0A8T0H9G1"/>
<evidence type="ECO:0000256" key="1">
    <source>
        <dbReference type="SAM" id="MobiDB-lite"/>
    </source>
</evidence>
<organism evidence="2 3">
    <name type="scientific">Ceratodon purpureus</name>
    <name type="common">Fire moss</name>
    <name type="synonym">Dicranum purpureum</name>
    <dbReference type="NCBI Taxonomy" id="3225"/>
    <lineage>
        <taxon>Eukaryota</taxon>
        <taxon>Viridiplantae</taxon>
        <taxon>Streptophyta</taxon>
        <taxon>Embryophyta</taxon>
        <taxon>Bryophyta</taxon>
        <taxon>Bryophytina</taxon>
        <taxon>Bryopsida</taxon>
        <taxon>Dicranidae</taxon>
        <taxon>Pseudoditrichales</taxon>
        <taxon>Ditrichaceae</taxon>
        <taxon>Ceratodon</taxon>
    </lineage>
</organism>
<reference evidence="2" key="1">
    <citation type="submission" date="2020-06" db="EMBL/GenBank/DDBJ databases">
        <title>WGS assembly of Ceratodon purpureus strain R40.</title>
        <authorList>
            <person name="Carey S.B."/>
            <person name="Jenkins J."/>
            <person name="Shu S."/>
            <person name="Lovell J.T."/>
            <person name="Sreedasyam A."/>
            <person name="Maumus F."/>
            <person name="Tiley G.P."/>
            <person name="Fernandez-Pozo N."/>
            <person name="Barry K."/>
            <person name="Chen C."/>
            <person name="Wang M."/>
            <person name="Lipzen A."/>
            <person name="Daum C."/>
            <person name="Saski C.A."/>
            <person name="Payton A.C."/>
            <person name="Mcbreen J.C."/>
            <person name="Conrad R.E."/>
            <person name="Kollar L.M."/>
            <person name="Olsson S."/>
            <person name="Huttunen S."/>
            <person name="Landis J.B."/>
            <person name="Wickett N.J."/>
            <person name="Johnson M.G."/>
            <person name="Rensing S.A."/>
            <person name="Grimwood J."/>
            <person name="Schmutz J."/>
            <person name="Mcdaniel S.F."/>
        </authorList>
    </citation>
    <scope>NUCLEOTIDE SEQUENCE</scope>
    <source>
        <strain evidence="2">R40</strain>
    </source>
</reference>
<feature type="compositionally biased region" description="Low complexity" evidence="1">
    <location>
        <begin position="29"/>
        <end position="49"/>
    </location>
</feature>
<feature type="compositionally biased region" description="Basic and acidic residues" evidence="1">
    <location>
        <begin position="9"/>
        <end position="23"/>
    </location>
</feature>
<comment type="caution">
    <text evidence="2">The sequence shown here is derived from an EMBL/GenBank/DDBJ whole genome shotgun (WGS) entry which is preliminary data.</text>
</comment>
<evidence type="ECO:0000313" key="2">
    <source>
        <dbReference type="EMBL" id="KAG0567337.1"/>
    </source>
</evidence>
<accession>A0A8T0H9G1</accession>
<evidence type="ECO:0008006" key="4">
    <source>
        <dbReference type="Google" id="ProtNLM"/>
    </source>
</evidence>
<feature type="region of interest" description="Disordered" evidence="1">
    <location>
        <begin position="1"/>
        <end position="55"/>
    </location>
</feature>
<dbReference type="Proteomes" id="UP000822688">
    <property type="component" value="Chromosome 7"/>
</dbReference>
<proteinExistence type="predicted"/>
<gene>
    <name evidence="2" type="ORF">KC19_7G127100</name>
</gene>
<evidence type="ECO:0000313" key="3">
    <source>
        <dbReference type="Proteomes" id="UP000822688"/>
    </source>
</evidence>
<protein>
    <recommendedName>
        <fullName evidence="4">OCRE domain-containing protein</fullName>
    </recommendedName>
</protein>
<name>A0A8T0H9G1_CERPU</name>
<sequence length="106" mass="12009">MMTRPQSRASDKNLKTSTCKDDTSNEMLTSSSDSMDSISKHSTSSSSSKNEQENIKEVEISNCIIEHEDAGITVNNGRPDEDLDLLYDPTLDCYYDPKTNRYYELK</sequence>